<dbReference type="EMBL" id="JAVFHQ010000055">
    <property type="protein sequence ID" value="KAK4541248.1"/>
    <property type="molecule type" value="Genomic_DNA"/>
</dbReference>
<reference evidence="1 2" key="1">
    <citation type="submission" date="2021-11" db="EMBL/GenBank/DDBJ databases">
        <title>Black yeast isolated from Biological Soil Crust.</title>
        <authorList>
            <person name="Kurbessoian T."/>
        </authorList>
    </citation>
    <scope>NUCLEOTIDE SEQUENCE [LARGE SCALE GENOMIC DNA]</scope>
    <source>
        <strain evidence="1 2">CCFEE 5522</strain>
    </source>
</reference>
<protein>
    <submittedName>
        <fullName evidence="1">Uncharacterized protein</fullName>
    </submittedName>
</protein>
<proteinExistence type="predicted"/>
<sequence>MTLPPELRERVYEMALSDAPRKDVDLTTTDPRKIYWSGTRLTQLSTKYSTDAMETILKHTNFTATFDLTLRPAKSPPLN</sequence>
<evidence type="ECO:0000313" key="1">
    <source>
        <dbReference type="EMBL" id="KAK4541248.1"/>
    </source>
</evidence>
<name>A0AAV9J8H8_9PEZI</name>
<organism evidence="1 2">
    <name type="scientific">Oleoguttula mirabilis</name>
    <dbReference type="NCBI Taxonomy" id="1507867"/>
    <lineage>
        <taxon>Eukaryota</taxon>
        <taxon>Fungi</taxon>
        <taxon>Dikarya</taxon>
        <taxon>Ascomycota</taxon>
        <taxon>Pezizomycotina</taxon>
        <taxon>Dothideomycetes</taxon>
        <taxon>Dothideomycetidae</taxon>
        <taxon>Mycosphaerellales</taxon>
        <taxon>Teratosphaeriaceae</taxon>
        <taxon>Oleoguttula</taxon>
    </lineage>
</organism>
<evidence type="ECO:0000313" key="2">
    <source>
        <dbReference type="Proteomes" id="UP001324427"/>
    </source>
</evidence>
<dbReference type="AlphaFoldDB" id="A0AAV9J8H8"/>
<gene>
    <name evidence="1" type="ORF">LTR36_008164</name>
</gene>
<keyword evidence="2" id="KW-1185">Reference proteome</keyword>
<dbReference type="Proteomes" id="UP001324427">
    <property type="component" value="Unassembled WGS sequence"/>
</dbReference>
<comment type="caution">
    <text evidence="1">The sequence shown here is derived from an EMBL/GenBank/DDBJ whole genome shotgun (WGS) entry which is preliminary data.</text>
</comment>
<accession>A0AAV9J8H8</accession>